<comment type="pathway">
    <text evidence="2">Porphyrin-containing compound metabolism.</text>
</comment>
<reference evidence="8 9" key="1">
    <citation type="journal article" date="2016" name="Nat. Commun.">
        <title>Thousands of microbial genomes shed light on interconnected biogeochemical processes in an aquifer system.</title>
        <authorList>
            <person name="Anantharaman K."/>
            <person name="Brown C.T."/>
            <person name="Hug L.A."/>
            <person name="Sharon I."/>
            <person name="Castelle C.J."/>
            <person name="Probst A.J."/>
            <person name="Thomas B.C."/>
            <person name="Singh A."/>
            <person name="Wilkins M.J."/>
            <person name="Karaoz U."/>
            <person name="Brodie E.L."/>
            <person name="Williams K.H."/>
            <person name="Hubbard S.S."/>
            <person name="Banfield J.F."/>
        </authorList>
    </citation>
    <scope>NUCLEOTIDE SEQUENCE [LARGE SCALE GENOMIC DNA]</scope>
</reference>
<gene>
    <name evidence="8" type="ORF">A2074_01285</name>
</gene>
<evidence type="ECO:0000256" key="4">
    <source>
        <dbReference type="ARBA" id="ARBA00023471"/>
    </source>
</evidence>
<evidence type="ECO:0000259" key="6">
    <source>
        <dbReference type="Pfam" id="PF17805"/>
    </source>
</evidence>
<comment type="similarity">
    <text evidence="3">Belongs to the Ahb/Nir family.</text>
</comment>
<keyword evidence="1" id="KW-0456">Lyase</keyword>
<dbReference type="PANTHER" id="PTHR43413:SF1">
    <property type="entry name" value="SIROHEME DECARBOXYLASE NIRL SUBUNIT"/>
    <property type="match status" value="1"/>
</dbReference>
<sequence>MLSYIETILCNTLQNGIEPVERPFQKVAEDVGISEEQVIDSVKALIEKGVIKRIGASVNPARLGKISVLVTAHVENVEAVGGMVSDLAGVSHNYLRDHFYNMWFTLQCQSNEGIDEVLVKLEKKCGVRFFKLPAIRIFKLDVRFDAASHGKRLLPADTKIKFDTQSA</sequence>
<evidence type="ECO:0000313" key="9">
    <source>
        <dbReference type="Proteomes" id="UP000178086"/>
    </source>
</evidence>
<feature type="domain" description="Siroheme decarboxylase AsnC-like ligand binding" evidence="6">
    <location>
        <begin position="67"/>
        <end position="139"/>
    </location>
</feature>
<dbReference type="EC" id="4.1.1.111" evidence="4"/>
<feature type="non-terminal residue" evidence="8">
    <location>
        <position position="167"/>
    </location>
</feature>
<evidence type="ECO:0000256" key="2">
    <source>
        <dbReference type="ARBA" id="ARBA00023444"/>
    </source>
</evidence>
<evidence type="ECO:0000259" key="7">
    <source>
        <dbReference type="Pfam" id="PF22451"/>
    </source>
</evidence>
<dbReference type="InterPro" id="IPR053953">
    <property type="entry name" value="NirdL-like_HTH"/>
</dbReference>
<evidence type="ECO:0000313" key="8">
    <source>
        <dbReference type="EMBL" id="OFW35301.1"/>
    </source>
</evidence>
<dbReference type="Proteomes" id="UP000178086">
    <property type="component" value="Unassembled WGS sequence"/>
</dbReference>
<dbReference type="Gene3D" id="3.30.70.3460">
    <property type="match status" value="1"/>
</dbReference>
<dbReference type="Pfam" id="PF22451">
    <property type="entry name" value="NirdL-like_HTH"/>
    <property type="match status" value="1"/>
</dbReference>
<proteinExistence type="inferred from homology"/>
<dbReference type="GO" id="GO:0016829">
    <property type="term" value="F:lyase activity"/>
    <property type="evidence" value="ECO:0007669"/>
    <property type="project" value="UniProtKB-KW"/>
</dbReference>
<dbReference type="SUPFAM" id="SSF46785">
    <property type="entry name" value="Winged helix' DNA-binding domain"/>
    <property type="match status" value="1"/>
</dbReference>
<evidence type="ECO:0000256" key="3">
    <source>
        <dbReference type="ARBA" id="ARBA00023457"/>
    </source>
</evidence>
<dbReference type="PANTHER" id="PTHR43413">
    <property type="entry name" value="TRANSCRIPTIONAL REGULATOR, ASNC FAMILY"/>
    <property type="match status" value="1"/>
</dbReference>
<accession>A0A1F2UQQ7</accession>
<name>A0A1F2UQQ7_9ACTN</name>
<dbReference type="Gene3D" id="1.10.10.10">
    <property type="entry name" value="Winged helix-like DNA-binding domain superfamily/Winged helix DNA-binding domain"/>
    <property type="match status" value="1"/>
</dbReference>
<comment type="catalytic activity">
    <reaction evidence="5">
        <text>siroheme + 2 H(+) = 12,18-didecarboxysiroheme + 2 CO2</text>
        <dbReference type="Rhea" id="RHEA:19093"/>
        <dbReference type="ChEBI" id="CHEBI:15378"/>
        <dbReference type="ChEBI" id="CHEBI:16526"/>
        <dbReference type="ChEBI" id="CHEBI:60052"/>
        <dbReference type="ChEBI" id="CHEBI:140497"/>
        <dbReference type="EC" id="4.1.1.111"/>
    </reaction>
</comment>
<dbReference type="InterPro" id="IPR036388">
    <property type="entry name" value="WH-like_DNA-bd_sf"/>
</dbReference>
<dbReference type="EMBL" id="MELI01000018">
    <property type="protein sequence ID" value="OFW35301.1"/>
    <property type="molecule type" value="Genomic_DNA"/>
</dbReference>
<comment type="caution">
    <text evidence="8">The sequence shown here is derived from an EMBL/GenBank/DDBJ whole genome shotgun (WGS) entry which is preliminary data.</text>
</comment>
<dbReference type="InterPro" id="IPR050684">
    <property type="entry name" value="HTH-Siroheme_Decarb"/>
</dbReference>
<dbReference type="InterPro" id="IPR036390">
    <property type="entry name" value="WH_DNA-bd_sf"/>
</dbReference>
<evidence type="ECO:0000256" key="5">
    <source>
        <dbReference type="ARBA" id="ARBA00048470"/>
    </source>
</evidence>
<organism evidence="8 9">
    <name type="scientific">Candidatus Aquicultor primus</name>
    <dbReference type="NCBI Taxonomy" id="1797195"/>
    <lineage>
        <taxon>Bacteria</taxon>
        <taxon>Bacillati</taxon>
        <taxon>Actinomycetota</taxon>
        <taxon>Candidatus Aquicultoria</taxon>
        <taxon>Candidatus Aquicultorales</taxon>
        <taxon>Candidatus Aquicultoraceae</taxon>
        <taxon>Candidatus Aquicultor</taxon>
    </lineage>
</organism>
<dbReference type="Pfam" id="PF17805">
    <property type="entry name" value="AsnC_trans_reg2"/>
    <property type="match status" value="1"/>
</dbReference>
<protein>
    <recommendedName>
        <fullName evidence="4">siroheme decarboxylase</fullName>
        <ecNumber evidence="4">4.1.1.111</ecNumber>
    </recommendedName>
</protein>
<dbReference type="AlphaFoldDB" id="A0A1F2UQQ7"/>
<feature type="domain" description="Siroheme decarboxylase NirL-like HTH" evidence="7">
    <location>
        <begin position="9"/>
        <end position="51"/>
    </location>
</feature>
<dbReference type="InterPro" id="IPR040523">
    <property type="entry name" value="AsnC_trans_reg2"/>
</dbReference>
<evidence type="ECO:0000256" key="1">
    <source>
        <dbReference type="ARBA" id="ARBA00023239"/>
    </source>
</evidence>